<feature type="signal peptide" evidence="7">
    <location>
        <begin position="1"/>
        <end position="24"/>
    </location>
</feature>
<evidence type="ECO:0000313" key="9">
    <source>
        <dbReference type="EMBL" id="KAL1525828.1"/>
    </source>
</evidence>
<evidence type="ECO:0000313" key="10">
    <source>
        <dbReference type="Proteomes" id="UP001515480"/>
    </source>
</evidence>
<feature type="domain" description="EamA" evidence="8">
    <location>
        <begin position="12"/>
        <end position="143"/>
    </location>
</feature>
<evidence type="ECO:0000256" key="3">
    <source>
        <dbReference type="ARBA" id="ARBA00022692"/>
    </source>
</evidence>
<keyword evidence="5 6" id="KW-0472">Membrane</keyword>
<keyword evidence="4 6" id="KW-1133">Transmembrane helix</keyword>
<accession>A0AB34JU47</accession>
<keyword evidence="10" id="KW-1185">Reference proteome</keyword>
<feature type="transmembrane region" description="Helical" evidence="6">
    <location>
        <begin position="105"/>
        <end position="123"/>
    </location>
</feature>
<reference evidence="9 10" key="1">
    <citation type="journal article" date="2024" name="Science">
        <title>Giant polyketide synthase enzymes in the biosynthesis of giant marine polyether toxins.</title>
        <authorList>
            <person name="Fallon T.R."/>
            <person name="Shende V.V."/>
            <person name="Wierzbicki I.H."/>
            <person name="Pendleton A.L."/>
            <person name="Watervoot N.F."/>
            <person name="Auber R.P."/>
            <person name="Gonzalez D.J."/>
            <person name="Wisecaver J.H."/>
            <person name="Moore B.S."/>
        </authorList>
    </citation>
    <scope>NUCLEOTIDE SEQUENCE [LARGE SCALE GENOMIC DNA]</scope>
    <source>
        <strain evidence="9 10">12B1</strain>
    </source>
</reference>
<dbReference type="PANTHER" id="PTHR42920">
    <property type="entry name" value="OS03G0707200 PROTEIN-RELATED"/>
    <property type="match status" value="1"/>
</dbReference>
<proteinExistence type="predicted"/>
<dbReference type="EMBL" id="JBGBPQ010000004">
    <property type="protein sequence ID" value="KAL1525828.1"/>
    <property type="molecule type" value="Genomic_DNA"/>
</dbReference>
<feature type="domain" description="EamA" evidence="8">
    <location>
        <begin position="254"/>
        <end position="322"/>
    </location>
</feature>
<name>A0AB34JU47_PRYPA</name>
<dbReference type="SUPFAM" id="SSF103481">
    <property type="entry name" value="Multidrug resistance efflux transporter EmrE"/>
    <property type="match status" value="2"/>
</dbReference>
<keyword evidence="3 6" id="KW-0812">Transmembrane</keyword>
<dbReference type="AlphaFoldDB" id="A0AB34JU47"/>
<organism evidence="9 10">
    <name type="scientific">Prymnesium parvum</name>
    <name type="common">Toxic golden alga</name>
    <dbReference type="NCBI Taxonomy" id="97485"/>
    <lineage>
        <taxon>Eukaryota</taxon>
        <taxon>Haptista</taxon>
        <taxon>Haptophyta</taxon>
        <taxon>Prymnesiophyceae</taxon>
        <taxon>Prymnesiales</taxon>
        <taxon>Prymnesiaceae</taxon>
        <taxon>Prymnesium</taxon>
    </lineage>
</organism>
<comment type="caution">
    <text evidence="9">The sequence shown here is derived from an EMBL/GenBank/DDBJ whole genome shotgun (WGS) entry which is preliminary data.</text>
</comment>
<dbReference type="Pfam" id="PF00892">
    <property type="entry name" value="EamA"/>
    <property type="match status" value="2"/>
</dbReference>
<feature type="transmembrane region" description="Helical" evidence="6">
    <location>
        <begin position="45"/>
        <end position="66"/>
    </location>
</feature>
<evidence type="ECO:0000256" key="6">
    <source>
        <dbReference type="SAM" id="Phobius"/>
    </source>
</evidence>
<comment type="subcellular location">
    <subcellularLocation>
        <location evidence="1">Cell membrane</location>
        <topology evidence="1">Multi-pass membrane protein</topology>
    </subcellularLocation>
</comment>
<gene>
    <name evidence="9" type="ORF">AB1Y20_020665</name>
</gene>
<feature type="transmembrane region" description="Helical" evidence="6">
    <location>
        <begin position="191"/>
        <end position="214"/>
    </location>
</feature>
<dbReference type="InterPro" id="IPR037185">
    <property type="entry name" value="EmrE-like"/>
</dbReference>
<keyword evidence="7" id="KW-0732">Signal</keyword>
<evidence type="ECO:0000259" key="8">
    <source>
        <dbReference type="Pfam" id="PF00892"/>
    </source>
</evidence>
<protein>
    <recommendedName>
        <fullName evidence="8">EamA domain-containing protein</fullName>
    </recommendedName>
</protein>
<dbReference type="GO" id="GO:0005886">
    <property type="term" value="C:plasma membrane"/>
    <property type="evidence" value="ECO:0007669"/>
    <property type="project" value="UniProtKB-SubCell"/>
</dbReference>
<feature type="chain" id="PRO_5044209741" description="EamA domain-containing protein" evidence="7">
    <location>
        <begin position="25"/>
        <end position="347"/>
    </location>
</feature>
<evidence type="ECO:0000256" key="4">
    <source>
        <dbReference type="ARBA" id="ARBA00022989"/>
    </source>
</evidence>
<dbReference type="PANTHER" id="PTHR42920:SF5">
    <property type="entry name" value="EAMA DOMAIN-CONTAINING PROTEIN"/>
    <property type="match status" value="1"/>
</dbReference>
<dbReference type="InterPro" id="IPR051258">
    <property type="entry name" value="Diverse_Substrate_Transporter"/>
</dbReference>
<feature type="transmembrane region" description="Helical" evidence="6">
    <location>
        <begin position="161"/>
        <end position="179"/>
    </location>
</feature>
<keyword evidence="2" id="KW-1003">Cell membrane</keyword>
<evidence type="ECO:0000256" key="1">
    <source>
        <dbReference type="ARBA" id="ARBA00004651"/>
    </source>
</evidence>
<sequence length="347" mass="35281">MPAFSALLAALALLLLALVAGIYGTNYACVKELDLLLGSPALAAALRFAAAALLMLPLLAAAAAASPRLARWPLARDGLEVGGWFAGGYISQAVALQTSAASTQAFLLSLTVVVCPLLEVAVLRRALPPRAWAAAALAAAGVAALELGAAAPLSAGDLLGLLQPLFFGVGFFRLEAAMAKHARPKAEGADLLTPFALTAYQVLAVLCITLGWAACDAAAGGEAVAPVARQLLEQPSAAEAARLFFSVPNLAELVVWTGLVTTAGCALAEAYALGQVSSSTATVIFSTEPLWGALFAYAMLGEQLGPNAMVGGCLLTLACLLSGSKGADDVLRRMRGRVDEAAGRPPC</sequence>
<evidence type="ECO:0000256" key="5">
    <source>
        <dbReference type="ARBA" id="ARBA00023136"/>
    </source>
</evidence>
<dbReference type="InterPro" id="IPR000620">
    <property type="entry name" value="EamA_dom"/>
</dbReference>
<evidence type="ECO:0000256" key="2">
    <source>
        <dbReference type="ARBA" id="ARBA00022475"/>
    </source>
</evidence>
<evidence type="ECO:0000256" key="7">
    <source>
        <dbReference type="SAM" id="SignalP"/>
    </source>
</evidence>
<dbReference type="Proteomes" id="UP001515480">
    <property type="component" value="Unassembled WGS sequence"/>
</dbReference>
<feature type="transmembrane region" description="Helical" evidence="6">
    <location>
        <begin position="135"/>
        <end position="155"/>
    </location>
</feature>